<dbReference type="PROSITE" id="PS00189">
    <property type="entry name" value="LIPOYL"/>
    <property type="match status" value="1"/>
</dbReference>
<evidence type="ECO:0000256" key="4">
    <source>
        <dbReference type="ARBA" id="ARBA00007317"/>
    </source>
</evidence>
<feature type="region of interest" description="Disordered" evidence="11">
    <location>
        <begin position="141"/>
        <end position="172"/>
    </location>
</feature>
<protein>
    <recommendedName>
        <fullName evidence="10">Dihydrolipoyllysine-residue succinyltransferase</fullName>
        <ecNumber evidence="10">2.3.1.61</ecNumber>
    </recommendedName>
</protein>
<dbReference type="InterPro" id="IPR001078">
    <property type="entry name" value="2-oxoacid_DH_actylTfrase"/>
</dbReference>
<evidence type="ECO:0000256" key="6">
    <source>
        <dbReference type="ARBA" id="ARBA00022679"/>
    </source>
</evidence>
<dbReference type="SUPFAM" id="SSF51230">
    <property type="entry name" value="Single hybrid motif"/>
    <property type="match status" value="1"/>
</dbReference>
<evidence type="ECO:0000313" key="14">
    <source>
        <dbReference type="Proteomes" id="UP001314181"/>
    </source>
</evidence>
<feature type="domain" description="Lipoyl-binding" evidence="12">
    <location>
        <begin position="3"/>
        <end position="78"/>
    </location>
</feature>
<accession>A0ABM9N971</accession>
<evidence type="ECO:0000256" key="3">
    <source>
        <dbReference type="ARBA" id="ARBA00005145"/>
    </source>
</evidence>
<evidence type="ECO:0000256" key="11">
    <source>
        <dbReference type="SAM" id="MobiDB-lite"/>
    </source>
</evidence>
<comment type="similarity">
    <text evidence="4">Belongs to the 2-oxoacid dehydrogenase family.</text>
</comment>
<comment type="catalytic activity">
    <reaction evidence="9">
        <text>N(6)-[(R)-dihydrolipoyl]-L-lysyl-[protein] + succinyl-CoA = N(6)-[(R)-S(8)-succinyldihydrolipoyl]-L-lysyl-[protein] + CoA</text>
        <dbReference type="Rhea" id="RHEA:15213"/>
        <dbReference type="Rhea" id="RHEA-COMP:10475"/>
        <dbReference type="Rhea" id="RHEA-COMP:20092"/>
        <dbReference type="ChEBI" id="CHEBI:57287"/>
        <dbReference type="ChEBI" id="CHEBI:57292"/>
        <dbReference type="ChEBI" id="CHEBI:83100"/>
        <dbReference type="ChEBI" id="CHEBI:83120"/>
        <dbReference type="EC" id="2.3.1.61"/>
    </reaction>
</comment>
<dbReference type="GO" id="GO:0004149">
    <property type="term" value="F:dihydrolipoyllysine-residue succinyltransferase activity"/>
    <property type="evidence" value="ECO:0007669"/>
    <property type="project" value="UniProtKB-EC"/>
</dbReference>
<reference evidence="13 14" key="1">
    <citation type="submission" date="2024-01" db="EMBL/GenBank/DDBJ databases">
        <authorList>
            <person name="Kunselman E."/>
        </authorList>
    </citation>
    <scope>NUCLEOTIDE SEQUENCE [LARGE SCALE GENOMIC DNA]</scope>
    <source>
        <strain evidence="13">2 abalone samples</strain>
    </source>
</reference>
<dbReference type="InterPro" id="IPR000089">
    <property type="entry name" value="Biotin_lipoyl"/>
</dbReference>
<dbReference type="InterPro" id="IPR006255">
    <property type="entry name" value="SucB"/>
</dbReference>
<dbReference type="PANTHER" id="PTHR43416">
    <property type="entry name" value="DIHYDROLIPOYLLYSINE-RESIDUE SUCCINYLTRANSFERASE COMPONENT OF 2-OXOGLUTARATE DEHYDROGENASE COMPLEX, MITOCHONDRIAL-RELATED"/>
    <property type="match status" value="1"/>
</dbReference>
<organism evidence="13 14">
    <name type="scientific">Candidatus Xenohaliotis californiensis</name>
    <dbReference type="NCBI Taxonomy" id="84677"/>
    <lineage>
        <taxon>Bacteria</taxon>
        <taxon>Pseudomonadati</taxon>
        <taxon>Pseudomonadota</taxon>
        <taxon>Alphaproteobacteria</taxon>
        <taxon>Rickettsiales</taxon>
        <taxon>Anaplasmataceae</taxon>
        <taxon>Candidatus Xenohaliotis</taxon>
    </lineage>
</organism>
<sequence>MSIIEIKVPTMGESVVDAVVGSINKNAGDVVKKDDVIMTLETDKVAVDVVAPKDGKLLEFIVQESSEVKIGALLCTMDDEVVANNVNVADRSKSKINITQTTDPVIQEGAISNDAKLANVSNKNESHSASDKDLALAKDNIGSKNTSSAMQTNSKESDIDSNTNKSPIDNDFAMSKTRDLSMRTREEKSIKMTRLRSRIAERLKQSQNDAAILTTFNEIDMSSLLMLKNKHQDNFLLKHKIKFGFTSFFVKAAAMALLEVPIVNASIDNGYVLHRNYVDIGVAVSTNKGLVVPIIHNADIMDVVAIERDIKVYANKAKNGTIAIDDLTGGTFSITNGGVFGSLLSTPIINPPQSAILGLHAIKDRAVVVDGEVKVRPMMYVALSYDHRIIDGHEAVIFLCSIREYIEDCARMLISV</sequence>
<dbReference type="Pfam" id="PF00198">
    <property type="entry name" value="2-oxoacid_dh"/>
    <property type="match status" value="1"/>
</dbReference>
<dbReference type="Pfam" id="PF00364">
    <property type="entry name" value="Biotin_lipoyl"/>
    <property type="match status" value="1"/>
</dbReference>
<keyword evidence="7" id="KW-0450">Lipoyl</keyword>
<evidence type="ECO:0000256" key="8">
    <source>
        <dbReference type="ARBA" id="ARBA00023315"/>
    </source>
</evidence>
<dbReference type="NCBIfam" id="TIGR01347">
    <property type="entry name" value="sucB"/>
    <property type="match status" value="1"/>
</dbReference>
<dbReference type="InterPro" id="IPR003016">
    <property type="entry name" value="2-oxoA_DH_lipoyl-BS"/>
</dbReference>
<keyword evidence="14" id="KW-1185">Reference proteome</keyword>
<comment type="caution">
    <text evidence="13">The sequence shown here is derived from an EMBL/GenBank/DDBJ whole genome shotgun (WGS) entry which is preliminary data.</text>
</comment>
<dbReference type="PANTHER" id="PTHR43416:SF5">
    <property type="entry name" value="DIHYDROLIPOYLLYSINE-RESIDUE SUCCINYLTRANSFERASE COMPONENT OF 2-OXOGLUTARATE DEHYDROGENASE COMPLEX, MITOCHONDRIAL"/>
    <property type="match status" value="1"/>
</dbReference>
<dbReference type="NCBIfam" id="NF004309">
    <property type="entry name" value="PRK05704.1"/>
    <property type="match status" value="1"/>
</dbReference>
<evidence type="ECO:0000259" key="12">
    <source>
        <dbReference type="PROSITE" id="PS50968"/>
    </source>
</evidence>
<comment type="function">
    <text evidence="2">E2 component of the 2-oxoglutarate dehydrogenase (OGDH) complex which catalyzes the second step in the conversion of 2-oxoglutarate to succinyl-CoA and CO(2).</text>
</comment>
<dbReference type="InterPro" id="IPR011053">
    <property type="entry name" value="Single_hybrid_motif"/>
</dbReference>
<comment type="pathway">
    <text evidence="3">Amino-acid degradation; L-lysine degradation via saccharopine pathway; glutaryl-CoA from L-lysine: step 6/6.</text>
</comment>
<evidence type="ECO:0000313" key="13">
    <source>
        <dbReference type="EMBL" id="CAK8163191.1"/>
    </source>
</evidence>
<dbReference type="PROSITE" id="PS50968">
    <property type="entry name" value="BIOTINYL_LIPOYL"/>
    <property type="match status" value="1"/>
</dbReference>
<keyword evidence="5" id="KW-0816">Tricarboxylic acid cycle</keyword>
<dbReference type="EMBL" id="CAWVOK010000024">
    <property type="protein sequence ID" value="CAK8163191.1"/>
    <property type="molecule type" value="Genomic_DNA"/>
</dbReference>
<feature type="compositionally biased region" description="Polar residues" evidence="11">
    <location>
        <begin position="142"/>
        <end position="167"/>
    </location>
</feature>
<evidence type="ECO:0000256" key="1">
    <source>
        <dbReference type="ARBA" id="ARBA00001938"/>
    </source>
</evidence>
<name>A0ABM9N971_9RICK</name>
<evidence type="ECO:0000256" key="9">
    <source>
        <dbReference type="ARBA" id="ARBA00052761"/>
    </source>
</evidence>
<dbReference type="CDD" id="cd06849">
    <property type="entry name" value="lipoyl_domain"/>
    <property type="match status" value="1"/>
</dbReference>
<dbReference type="EC" id="2.3.1.61" evidence="10"/>
<dbReference type="Gene3D" id="3.30.559.10">
    <property type="entry name" value="Chloramphenicol acetyltransferase-like domain"/>
    <property type="match status" value="1"/>
</dbReference>
<comment type="cofactor">
    <cofactor evidence="1">
        <name>(R)-lipoate</name>
        <dbReference type="ChEBI" id="CHEBI:83088"/>
    </cofactor>
</comment>
<dbReference type="SUPFAM" id="SSF52777">
    <property type="entry name" value="CoA-dependent acyltransferases"/>
    <property type="match status" value="1"/>
</dbReference>
<dbReference type="InterPro" id="IPR050537">
    <property type="entry name" value="2-oxoacid_dehydrogenase"/>
</dbReference>
<keyword evidence="8 13" id="KW-0012">Acyltransferase</keyword>
<dbReference type="Gene3D" id="2.40.50.100">
    <property type="match status" value="1"/>
</dbReference>
<dbReference type="RefSeq" id="WP_338364182.1">
    <property type="nucleotide sequence ID" value="NZ_CAWVOK010000024.1"/>
</dbReference>
<evidence type="ECO:0000256" key="5">
    <source>
        <dbReference type="ARBA" id="ARBA00022532"/>
    </source>
</evidence>
<gene>
    <name evidence="13" type="primary">sucB</name>
    <name evidence="13" type="ORF">CAXC1_310033</name>
</gene>
<evidence type="ECO:0000256" key="7">
    <source>
        <dbReference type="ARBA" id="ARBA00022823"/>
    </source>
</evidence>
<evidence type="ECO:0000256" key="2">
    <source>
        <dbReference type="ARBA" id="ARBA00004052"/>
    </source>
</evidence>
<proteinExistence type="inferred from homology"/>
<dbReference type="Proteomes" id="UP001314181">
    <property type="component" value="Unassembled WGS sequence"/>
</dbReference>
<dbReference type="InterPro" id="IPR023213">
    <property type="entry name" value="CAT-like_dom_sf"/>
</dbReference>
<evidence type="ECO:0000256" key="10">
    <source>
        <dbReference type="NCBIfam" id="TIGR01347"/>
    </source>
</evidence>
<keyword evidence="6 13" id="KW-0808">Transferase</keyword>